<dbReference type="OrthoDB" id="9805696at2"/>
<dbReference type="SMART" id="SM00490">
    <property type="entry name" value="HELICc"/>
    <property type="match status" value="1"/>
</dbReference>
<proteinExistence type="inferred from homology"/>
<dbReference type="Gene3D" id="3.40.50.300">
    <property type="entry name" value="P-loop containing nucleotide triphosphate hydrolases"/>
    <property type="match status" value="2"/>
</dbReference>
<feature type="compositionally biased region" description="Basic and acidic residues" evidence="8">
    <location>
        <begin position="454"/>
        <end position="467"/>
    </location>
</feature>
<feature type="region of interest" description="Disordered" evidence="8">
    <location>
        <begin position="414"/>
        <end position="496"/>
    </location>
</feature>
<dbReference type="PANTHER" id="PTHR47959:SF13">
    <property type="entry name" value="ATP-DEPENDENT RNA HELICASE RHLE"/>
    <property type="match status" value="1"/>
</dbReference>
<comment type="similarity">
    <text evidence="5 7">Belongs to the DEAD box helicase family.</text>
</comment>
<evidence type="ECO:0000259" key="11">
    <source>
        <dbReference type="PROSITE" id="PS51195"/>
    </source>
</evidence>
<dbReference type="AlphaFoldDB" id="A0A553K3U7"/>
<dbReference type="InterPro" id="IPR044742">
    <property type="entry name" value="DEAD/DEAH_RhlB"/>
</dbReference>
<accession>A0A553K3U7</accession>
<dbReference type="GO" id="GO:0016787">
    <property type="term" value="F:hydrolase activity"/>
    <property type="evidence" value="ECO:0007669"/>
    <property type="project" value="UniProtKB-KW"/>
</dbReference>
<dbReference type="PROSITE" id="PS00039">
    <property type="entry name" value="DEAD_ATP_HELICASE"/>
    <property type="match status" value="1"/>
</dbReference>
<dbReference type="SMART" id="SM00487">
    <property type="entry name" value="DEXDc"/>
    <property type="match status" value="1"/>
</dbReference>
<comment type="caution">
    <text evidence="12">The sequence shown here is derived from an EMBL/GenBank/DDBJ whole genome shotgun (WGS) entry which is preliminary data.</text>
</comment>
<feature type="compositionally biased region" description="Basic and acidic residues" evidence="8">
    <location>
        <begin position="428"/>
        <end position="447"/>
    </location>
</feature>
<dbReference type="EMBL" id="VKKG01000001">
    <property type="protein sequence ID" value="TRY19383.1"/>
    <property type="molecule type" value="Genomic_DNA"/>
</dbReference>
<dbReference type="Pfam" id="PF00271">
    <property type="entry name" value="Helicase_C"/>
    <property type="match status" value="1"/>
</dbReference>
<dbReference type="GO" id="GO:0005829">
    <property type="term" value="C:cytosol"/>
    <property type="evidence" value="ECO:0007669"/>
    <property type="project" value="TreeGrafter"/>
</dbReference>
<dbReference type="PANTHER" id="PTHR47959">
    <property type="entry name" value="ATP-DEPENDENT RNA HELICASE RHLE-RELATED"/>
    <property type="match status" value="1"/>
</dbReference>
<evidence type="ECO:0000256" key="5">
    <source>
        <dbReference type="ARBA" id="ARBA00038437"/>
    </source>
</evidence>
<evidence type="ECO:0000259" key="9">
    <source>
        <dbReference type="PROSITE" id="PS51192"/>
    </source>
</evidence>
<evidence type="ECO:0000313" key="12">
    <source>
        <dbReference type="EMBL" id="TRY19383.1"/>
    </source>
</evidence>
<evidence type="ECO:0000256" key="2">
    <source>
        <dbReference type="ARBA" id="ARBA00022801"/>
    </source>
</evidence>
<dbReference type="RefSeq" id="WP_143936472.1">
    <property type="nucleotide sequence ID" value="NZ_VKKG01000001.1"/>
</dbReference>
<keyword evidence="13" id="KW-1185">Reference proteome</keyword>
<dbReference type="InterPro" id="IPR050079">
    <property type="entry name" value="DEAD_box_RNA_helicase"/>
</dbReference>
<dbReference type="PROSITE" id="PS51192">
    <property type="entry name" value="HELICASE_ATP_BIND_1"/>
    <property type="match status" value="1"/>
</dbReference>
<evidence type="ECO:0000259" key="10">
    <source>
        <dbReference type="PROSITE" id="PS51194"/>
    </source>
</evidence>
<dbReference type="PROSITE" id="PS51194">
    <property type="entry name" value="HELICASE_CTER"/>
    <property type="match status" value="1"/>
</dbReference>
<dbReference type="Pfam" id="PF00270">
    <property type="entry name" value="DEAD"/>
    <property type="match status" value="1"/>
</dbReference>
<dbReference type="InterPro" id="IPR027417">
    <property type="entry name" value="P-loop_NTPase"/>
</dbReference>
<feature type="domain" description="DEAD-box RNA helicase Q" evidence="11">
    <location>
        <begin position="24"/>
        <end position="52"/>
    </location>
</feature>
<dbReference type="InterPro" id="IPR001650">
    <property type="entry name" value="Helicase_C-like"/>
</dbReference>
<evidence type="ECO:0000313" key="13">
    <source>
        <dbReference type="Proteomes" id="UP000317638"/>
    </source>
</evidence>
<dbReference type="GO" id="GO:0003724">
    <property type="term" value="F:RNA helicase activity"/>
    <property type="evidence" value="ECO:0007669"/>
    <property type="project" value="InterPro"/>
</dbReference>
<keyword evidence="2 7" id="KW-0378">Hydrolase</keyword>
<feature type="compositionally biased region" description="Basic residues" evidence="8">
    <location>
        <begin position="474"/>
        <end position="483"/>
    </location>
</feature>
<dbReference type="Proteomes" id="UP000317638">
    <property type="component" value="Unassembled WGS sequence"/>
</dbReference>
<protein>
    <submittedName>
        <fullName evidence="12">DEAD/DEAH box helicase</fullName>
    </submittedName>
</protein>
<feature type="region of interest" description="Disordered" evidence="8">
    <location>
        <begin position="1"/>
        <end position="21"/>
    </location>
</feature>
<evidence type="ECO:0000256" key="3">
    <source>
        <dbReference type="ARBA" id="ARBA00022806"/>
    </source>
</evidence>
<dbReference type="PROSITE" id="PS51195">
    <property type="entry name" value="Q_MOTIF"/>
    <property type="match status" value="1"/>
</dbReference>
<dbReference type="InterPro" id="IPR014014">
    <property type="entry name" value="RNA_helicase_DEAD_Q_motif"/>
</dbReference>
<dbReference type="InterPro" id="IPR014001">
    <property type="entry name" value="Helicase_ATP-bd"/>
</dbReference>
<dbReference type="GO" id="GO:0003676">
    <property type="term" value="F:nucleic acid binding"/>
    <property type="evidence" value="ECO:0007669"/>
    <property type="project" value="InterPro"/>
</dbReference>
<dbReference type="InterPro" id="IPR011545">
    <property type="entry name" value="DEAD/DEAH_box_helicase_dom"/>
</dbReference>
<dbReference type="InterPro" id="IPR000629">
    <property type="entry name" value="RNA-helicase_DEAD-box_CS"/>
</dbReference>
<keyword evidence="4 7" id="KW-0067">ATP-binding</keyword>
<evidence type="ECO:0000256" key="7">
    <source>
        <dbReference type="RuleBase" id="RU000492"/>
    </source>
</evidence>
<feature type="domain" description="Helicase C-terminal" evidence="10">
    <location>
        <begin position="247"/>
        <end position="410"/>
    </location>
</feature>
<evidence type="ECO:0000256" key="1">
    <source>
        <dbReference type="ARBA" id="ARBA00022741"/>
    </source>
</evidence>
<evidence type="ECO:0000256" key="4">
    <source>
        <dbReference type="ARBA" id="ARBA00022840"/>
    </source>
</evidence>
<dbReference type="CDD" id="cd00268">
    <property type="entry name" value="DEADc"/>
    <property type="match status" value="1"/>
</dbReference>
<feature type="domain" description="Helicase ATP-binding" evidence="9">
    <location>
        <begin position="55"/>
        <end position="234"/>
    </location>
</feature>
<evidence type="ECO:0000256" key="8">
    <source>
        <dbReference type="SAM" id="MobiDB-lite"/>
    </source>
</evidence>
<gene>
    <name evidence="12" type="ORF">FOJ82_00235</name>
</gene>
<dbReference type="SUPFAM" id="SSF52540">
    <property type="entry name" value="P-loop containing nucleoside triphosphate hydrolases"/>
    <property type="match status" value="1"/>
</dbReference>
<dbReference type="CDD" id="cd18787">
    <property type="entry name" value="SF2_C_DEAD"/>
    <property type="match status" value="1"/>
</dbReference>
<feature type="short sequence motif" description="Q motif" evidence="6">
    <location>
        <begin position="24"/>
        <end position="52"/>
    </location>
</feature>
<organism evidence="12 13">
    <name type="scientific">Tessaracoccus rhinocerotis</name>
    <dbReference type="NCBI Taxonomy" id="1689449"/>
    <lineage>
        <taxon>Bacteria</taxon>
        <taxon>Bacillati</taxon>
        <taxon>Actinomycetota</taxon>
        <taxon>Actinomycetes</taxon>
        <taxon>Propionibacteriales</taxon>
        <taxon>Propionibacteriaceae</taxon>
        <taxon>Tessaracoccus</taxon>
    </lineage>
</organism>
<keyword evidence="1 7" id="KW-0547">Nucleotide-binding</keyword>
<evidence type="ECO:0000256" key="6">
    <source>
        <dbReference type="PROSITE-ProRule" id="PRU00552"/>
    </source>
</evidence>
<reference evidence="12 13" key="1">
    <citation type="submission" date="2019-07" db="EMBL/GenBank/DDBJ databases">
        <authorList>
            <person name="Zhou L.-Y."/>
        </authorList>
    </citation>
    <scope>NUCLEOTIDE SEQUENCE [LARGE SCALE GENOMIC DNA]</scope>
    <source>
        <strain evidence="12 13">YIM 101269</strain>
    </source>
</reference>
<name>A0A553K3U7_9ACTN</name>
<sequence length="496" mass="54047">MRPSARAGPNEGFTLSEQEQPGEQTFAELGIKEEITAALAESGIVHPFPIQTLAVPLAIGGTDLIGQARTGTGKTLAFGVSLLHRLEITAETAEERPDHGKPRALVVAPTRELALQVARDLALAGKNLKTRVLTIYGGTGYDEQLDALEQGIDVAVGTPGRLLDLANRRALDLSKVQVLVLDEADEMLDLGFLPDIERILAKTPKDRQTLLFSATMPAPILALARATLNRPINIRAEGHDAQATVPDIDQYVYQAHNLDKPEMVARILQAKDATKVMVFCRTKRAAQRLADELVDRGFPAAPIHGDLNQAARERALKKFRAGTISTLVATDVAARGIDISGISHVVNYECPDTDATYVHRIGRTGRAGHTGVSVTLVDWADVTRWKVIDKALDLNLGTPEETYSSSPHFYEELDIPEGTKGRLPGAKPVERAERKQSSRDRDAGDGARHRRRRSTEPAGDHPRKDETQAAAASKPKRRRRRRRAGEDVTPAQPTDA</sequence>
<keyword evidence="3 7" id="KW-0347">Helicase</keyword>
<dbReference type="GO" id="GO:0005524">
    <property type="term" value="F:ATP binding"/>
    <property type="evidence" value="ECO:0007669"/>
    <property type="project" value="UniProtKB-KW"/>
</dbReference>